<proteinExistence type="evidence at transcript level"/>
<reference evidence="2" key="1">
    <citation type="submission" date="2012-12" db="EMBL/GenBank/DDBJ databases">
        <title>Identification and characterization of a phenylalanine ammonia-lyase gene family in Isatis indigotica Fort.</title>
        <authorList>
            <person name="Liu Q."/>
            <person name="Chen J."/>
            <person name="Zhou X."/>
            <person name="Di P."/>
            <person name="Xiao Y."/>
            <person name="Xuan H."/>
            <person name="Zhang L."/>
            <person name="Chen W."/>
        </authorList>
    </citation>
    <scope>NUCLEOTIDE SEQUENCE</scope>
    <source>
        <tissue evidence="2">Salivary gland</tissue>
    </source>
</reference>
<organism evidence="2">
    <name type="scientific">Ixodes ricinus</name>
    <name type="common">Common tick</name>
    <name type="synonym">Acarus ricinus</name>
    <dbReference type="NCBI Taxonomy" id="34613"/>
    <lineage>
        <taxon>Eukaryota</taxon>
        <taxon>Metazoa</taxon>
        <taxon>Ecdysozoa</taxon>
        <taxon>Arthropoda</taxon>
        <taxon>Chelicerata</taxon>
        <taxon>Arachnida</taxon>
        <taxon>Acari</taxon>
        <taxon>Parasitiformes</taxon>
        <taxon>Ixodida</taxon>
        <taxon>Ixodoidea</taxon>
        <taxon>Ixodidae</taxon>
        <taxon>Ixodinae</taxon>
        <taxon>Ixodes</taxon>
    </lineage>
</organism>
<evidence type="ECO:0000313" key="2">
    <source>
        <dbReference type="EMBL" id="JAA66382.1"/>
    </source>
</evidence>
<dbReference type="AlphaFoldDB" id="A0A0K8R5D8"/>
<dbReference type="EMBL" id="GADI01007426">
    <property type="protein sequence ID" value="JAA66382.1"/>
    <property type="molecule type" value="mRNA"/>
</dbReference>
<name>A0A0K8R5D8_IXORI</name>
<feature type="compositionally biased region" description="Low complexity" evidence="1">
    <location>
        <begin position="1"/>
        <end position="22"/>
    </location>
</feature>
<feature type="region of interest" description="Disordered" evidence="1">
    <location>
        <begin position="1"/>
        <end position="71"/>
    </location>
</feature>
<protein>
    <submittedName>
        <fullName evidence="2">Putative secreted protein</fullName>
    </submittedName>
</protein>
<accession>A0A0K8R5D8</accession>
<sequence length="93" mass="9740">MFAIKLAAPSSRSLASSRPSPSGVDYYGPDPSSGPVRFPDDEPNATDGLSVTSRYVPNGTERNPVPVWVRPRTPGRVGSGYRVLPVPPSGSGS</sequence>
<evidence type="ECO:0000256" key="1">
    <source>
        <dbReference type="SAM" id="MobiDB-lite"/>
    </source>
</evidence>